<dbReference type="AlphaFoldDB" id="A0A0F9FFY4"/>
<sequence length="73" mass="7733">PRCTNKRIPTDLIDLIAGASAFLDAVSRFRPQLFADAGGREPVNPILLGPRPKGHSDGLVEGSEDHPDEAPGC</sequence>
<reference evidence="2" key="1">
    <citation type="journal article" date="2015" name="Nature">
        <title>Complex archaea that bridge the gap between prokaryotes and eukaryotes.</title>
        <authorList>
            <person name="Spang A."/>
            <person name="Saw J.H."/>
            <person name="Jorgensen S.L."/>
            <person name="Zaremba-Niedzwiedzka K."/>
            <person name="Martijn J."/>
            <person name="Lind A.E."/>
            <person name="van Eijk R."/>
            <person name="Schleper C."/>
            <person name="Guy L."/>
            <person name="Ettema T.J."/>
        </authorList>
    </citation>
    <scope>NUCLEOTIDE SEQUENCE</scope>
</reference>
<accession>A0A0F9FFY4</accession>
<organism evidence="2">
    <name type="scientific">marine sediment metagenome</name>
    <dbReference type="NCBI Taxonomy" id="412755"/>
    <lineage>
        <taxon>unclassified sequences</taxon>
        <taxon>metagenomes</taxon>
        <taxon>ecological metagenomes</taxon>
    </lineage>
</organism>
<gene>
    <name evidence="2" type="ORF">LCGC14_2309490</name>
</gene>
<feature type="compositionally biased region" description="Basic and acidic residues" evidence="1">
    <location>
        <begin position="54"/>
        <end position="73"/>
    </location>
</feature>
<feature type="non-terminal residue" evidence="2">
    <location>
        <position position="1"/>
    </location>
</feature>
<feature type="region of interest" description="Disordered" evidence="1">
    <location>
        <begin position="36"/>
        <end position="73"/>
    </location>
</feature>
<evidence type="ECO:0000256" key="1">
    <source>
        <dbReference type="SAM" id="MobiDB-lite"/>
    </source>
</evidence>
<proteinExistence type="predicted"/>
<protein>
    <submittedName>
        <fullName evidence="2">Uncharacterized protein</fullName>
    </submittedName>
</protein>
<evidence type="ECO:0000313" key="2">
    <source>
        <dbReference type="EMBL" id="KKL50042.1"/>
    </source>
</evidence>
<dbReference type="EMBL" id="LAZR01032741">
    <property type="protein sequence ID" value="KKL50042.1"/>
    <property type="molecule type" value="Genomic_DNA"/>
</dbReference>
<name>A0A0F9FFY4_9ZZZZ</name>
<comment type="caution">
    <text evidence="2">The sequence shown here is derived from an EMBL/GenBank/DDBJ whole genome shotgun (WGS) entry which is preliminary data.</text>
</comment>